<proteinExistence type="predicted"/>
<keyword evidence="2" id="KW-1185">Reference proteome</keyword>
<evidence type="ECO:0008006" key="3">
    <source>
        <dbReference type="Google" id="ProtNLM"/>
    </source>
</evidence>
<dbReference type="Gene3D" id="3.30.230.90">
    <property type="match status" value="1"/>
</dbReference>
<sequence>MTVQGLPTIQRFGAGVLPIPTFVTYREIRGRPTELSIQVYDDRIMVLLSQLGNKVGCLTQASLPAAIPLTMPRASPDIGASGDASTNLLSMLPTPSPSISLVALVGTPLQQTRHDFYVSQIATVVWWLLETSAVTDTLRSTRARRPVVVGLALKHEGAAGSADGEDQDGFDDLSTEARESFAEIISMIAEWPGP</sequence>
<dbReference type="GO" id="GO:0043248">
    <property type="term" value="P:proteasome assembly"/>
    <property type="evidence" value="ECO:0007669"/>
    <property type="project" value="InterPro"/>
</dbReference>
<dbReference type="EMBL" id="BLZA01000021">
    <property type="protein sequence ID" value="GHJ87336.1"/>
    <property type="molecule type" value="Genomic_DNA"/>
</dbReference>
<comment type="caution">
    <text evidence="1">The sequence shown here is derived from an EMBL/GenBank/DDBJ whole genome shotgun (WGS) entry which is preliminary data.</text>
</comment>
<accession>A0A8H3TUT8</accession>
<protein>
    <recommendedName>
        <fullName evidence="3">Proteasome assembly chaperone 3</fullName>
    </recommendedName>
</protein>
<dbReference type="AlphaFoldDB" id="A0A8H3TUT8"/>
<dbReference type="PANTHER" id="PTHR31051:SF1">
    <property type="entry name" value="PROTEASOME ASSEMBLY CHAPERONE 3"/>
    <property type="match status" value="1"/>
</dbReference>
<reference evidence="1" key="1">
    <citation type="submission" date="2020-07" db="EMBL/GenBank/DDBJ databases">
        <title>Draft Genome Sequence of a Deep-Sea Yeast, Naganishia (Cryptococcus) liquefaciens strain N6.</title>
        <authorList>
            <person name="Han Y.W."/>
            <person name="Kajitani R."/>
            <person name="Morimoto H."/>
            <person name="Parhat M."/>
            <person name="Tsubouchi H."/>
            <person name="Bakenova O."/>
            <person name="Ogata M."/>
            <person name="Argunhan B."/>
            <person name="Aoki R."/>
            <person name="Kajiwara S."/>
            <person name="Itoh T."/>
            <person name="Iwasaki H."/>
        </authorList>
    </citation>
    <scope>NUCLEOTIDE SEQUENCE</scope>
    <source>
        <strain evidence="1">N6</strain>
    </source>
</reference>
<organism evidence="1 2">
    <name type="scientific">Naganishia liquefaciens</name>
    <dbReference type="NCBI Taxonomy" id="104408"/>
    <lineage>
        <taxon>Eukaryota</taxon>
        <taxon>Fungi</taxon>
        <taxon>Dikarya</taxon>
        <taxon>Basidiomycota</taxon>
        <taxon>Agaricomycotina</taxon>
        <taxon>Tremellomycetes</taxon>
        <taxon>Filobasidiales</taxon>
        <taxon>Filobasidiaceae</taxon>
        <taxon>Naganishia</taxon>
    </lineage>
</organism>
<dbReference type="InterPro" id="IPR053720">
    <property type="entry name" value="Psm_Assembly_Chaperone"/>
</dbReference>
<evidence type="ECO:0000313" key="1">
    <source>
        <dbReference type="EMBL" id="GHJ87336.1"/>
    </source>
</evidence>
<dbReference type="Proteomes" id="UP000620104">
    <property type="component" value="Unassembled WGS sequence"/>
</dbReference>
<evidence type="ECO:0000313" key="2">
    <source>
        <dbReference type="Proteomes" id="UP000620104"/>
    </source>
</evidence>
<gene>
    <name evidence="1" type="ORF">NliqN6_3738</name>
</gene>
<dbReference type="PANTHER" id="PTHR31051">
    <property type="entry name" value="PROTEASOME ASSEMBLY CHAPERONE 3"/>
    <property type="match status" value="1"/>
</dbReference>
<name>A0A8H3TUT8_9TREE</name>
<dbReference type="InterPro" id="IPR018788">
    <property type="entry name" value="Proteasome_assmbl_chp_3"/>
</dbReference>
<dbReference type="OrthoDB" id="5593278at2759"/>